<keyword evidence="2" id="KW-0812">Transmembrane</keyword>
<gene>
    <name evidence="3" type="ORF">LTR24_010213</name>
</gene>
<feature type="compositionally biased region" description="Polar residues" evidence="1">
    <location>
        <begin position="228"/>
        <end position="254"/>
    </location>
</feature>
<dbReference type="EMBL" id="JAVRRG010000288">
    <property type="protein sequence ID" value="KAK5074450.1"/>
    <property type="molecule type" value="Genomic_DNA"/>
</dbReference>
<feature type="compositionally biased region" description="Polar residues" evidence="1">
    <location>
        <begin position="202"/>
        <end position="212"/>
    </location>
</feature>
<keyword evidence="2" id="KW-0472">Membrane</keyword>
<name>A0ABR0JUZ1_9EURO</name>
<feature type="region of interest" description="Disordered" evidence="1">
    <location>
        <begin position="202"/>
        <end position="399"/>
    </location>
</feature>
<evidence type="ECO:0000313" key="4">
    <source>
        <dbReference type="Proteomes" id="UP001345013"/>
    </source>
</evidence>
<feature type="transmembrane region" description="Helical" evidence="2">
    <location>
        <begin position="140"/>
        <end position="162"/>
    </location>
</feature>
<reference evidence="3 4" key="1">
    <citation type="submission" date="2023-08" db="EMBL/GenBank/DDBJ databases">
        <title>Black Yeasts Isolated from many extreme environments.</title>
        <authorList>
            <person name="Coleine C."/>
            <person name="Stajich J.E."/>
            <person name="Selbmann L."/>
        </authorList>
    </citation>
    <scope>NUCLEOTIDE SEQUENCE [LARGE SCALE GENOMIC DNA]</scope>
    <source>
        <strain evidence="3 4">CCFEE 5885</strain>
    </source>
</reference>
<evidence type="ECO:0000313" key="3">
    <source>
        <dbReference type="EMBL" id="KAK5074450.1"/>
    </source>
</evidence>
<organism evidence="3 4">
    <name type="scientific">Lithohypha guttulata</name>
    <dbReference type="NCBI Taxonomy" id="1690604"/>
    <lineage>
        <taxon>Eukaryota</taxon>
        <taxon>Fungi</taxon>
        <taxon>Dikarya</taxon>
        <taxon>Ascomycota</taxon>
        <taxon>Pezizomycotina</taxon>
        <taxon>Eurotiomycetes</taxon>
        <taxon>Chaetothyriomycetidae</taxon>
        <taxon>Chaetothyriales</taxon>
        <taxon>Trichomeriaceae</taxon>
        <taxon>Lithohypha</taxon>
    </lineage>
</organism>
<comment type="caution">
    <text evidence="3">The sequence shown here is derived from an EMBL/GenBank/DDBJ whole genome shotgun (WGS) entry which is preliminary data.</text>
</comment>
<accession>A0ABR0JUZ1</accession>
<sequence length="399" mass="41463">MFSYSKLTSLFLASPTPSVSTASTVSTSSAVPTSSSTSRSASRSSKTTSETPTYVYTASSSSISYQATVYSTQNVVITTQPDGQTSQSTQYTVVQTTIPATTVFGTTVVTSTESPTGIAGLQANGGTSGSSGSLTTGAKAGIGAGVAVAVIAAAVIGALYAIRRRRQRNAAIADSDRYTPSLGNSMNNFGYAGAAVGKNSSRYTDSEINTHSPPMRESNPLDRYATPGVSSQRTSAPTHSQSRTSDISSVSGSEPTPYRPGPGMPAVTEQRSRSRSNFVEELPEHNNDYLHPRSQWPAGVGAAAAGAAHHDHGGDAPSLYSDDGDHPARDPSPAHPAHPANRQGQASPAALELSGENTMNRSGSGGSAGQSYRAMDPEYQTRTQLTKPEGKRFDPSHNF</sequence>
<feature type="compositionally biased region" description="Low complexity" evidence="1">
    <location>
        <begin position="298"/>
        <end position="307"/>
    </location>
</feature>
<evidence type="ECO:0000256" key="1">
    <source>
        <dbReference type="SAM" id="MobiDB-lite"/>
    </source>
</evidence>
<feature type="region of interest" description="Disordered" evidence="1">
    <location>
        <begin position="16"/>
        <end position="51"/>
    </location>
</feature>
<dbReference type="Proteomes" id="UP001345013">
    <property type="component" value="Unassembled WGS sequence"/>
</dbReference>
<feature type="compositionally biased region" description="Basic and acidic residues" evidence="1">
    <location>
        <begin position="388"/>
        <end position="399"/>
    </location>
</feature>
<protein>
    <submittedName>
        <fullName evidence="3">Uncharacterized protein</fullName>
    </submittedName>
</protein>
<feature type="compositionally biased region" description="Basic and acidic residues" evidence="1">
    <location>
        <begin position="282"/>
        <end position="291"/>
    </location>
</feature>
<keyword evidence="2" id="KW-1133">Transmembrane helix</keyword>
<keyword evidence="4" id="KW-1185">Reference proteome</keyword>
<evidence type="ECO:0000256" key="2">
    <source>
        <dbReference type="SAM" id="Phobius"/>
    </source>
</evidence>
<feature type="compositionally biased region" description="Low complexity" evidence="1">
    <location>
        <begin position="16"/>
        <end position="49"/>
    </location>
</feature>
<proteinExistence type="predicted"/>